<organism evidence="3 4">
    <name type="scientific">Rubroshorea leprosula</name>
    <dbReference type="NCBI Taxonomy" id="152421"/>
    <lineage>
        <taxon>Eukaryota</taxon>
        <taxon>Viridiplantae</taxon>
        <taxon>Streptophyta</taxon>
        <taxon>Embryophyta</taxon>
        <taxon>Tracheophyta</taxon>
        <taxon>Spermatophyta</taxon>
        <taxon>Magnoliopsida</taxon>
        <taxon>eudicotyledons</taxon>
        <taxon>Gunneridae</taxon>
        <taxon>Pentapetalae</taxon>
        <taxon>rosids</taxon>
        <taxon>malvids</taxon>
        <taxon>Malvales</taxon>
        <taxon>Dipterocarpaceae</taxon>
        <taxon>Rubroshorea</taxon>
    </lineage>
</organism>
<feature type="region of interest" description="Disordered" evidence="2">
    <location>
        <begin position="1"/>
        <end position="47"/>
    </location>
</feature>
<sequence length="201" mass="23084">MDAQNNENSNAIMAQLEAPAPQATLVANTSMPNQDTSQSEAAKRARDQAYRVRLKKDKTEMMDNMKALTQENKALWDENGNLQSENTDMNKVLQSQAKEIDQLQRDFDLLKHENKKQNLLMQILSEKLDDSDLSLREENQKLQNENYWLRQSMGMDNPSLQLIEESVQLKHENRVMKAQVSALCEKLIISENLSSPAKFMD</sequence>
<comment type="caution">
    <text evidence="3">The sequence shown here is derived from an EMBL/GenBank/DDBJ whole genome shotgun (WGS) entry which is preliminary data.</text>
</comment>
<evidence type="ECO:0000313" key="3">
    <source>
        <dbReference type="EMBL" id="GKV23304.1"/>
    </source>
</evidence>
<evidence type="ECO:0000256" key="2">
    <source>
        <dbReference type="SAM" id="MobiDB-lite"/>
    </source>
</evidence>
<dbReference type="AlphaFoldDB" id="A0AAV5KFD3"/>
<keyword evidence="1" id="KW-0175">Coiled coil</keyword>
<dbReference type="EMBL" id="BPVZ01000062">
    <property type="protein sequence ID" value="GKV23304.1"/>
    <property type="molecule type" value="Genomic_DNA"/>
</dbReference>
<protein>
    <submittedName>
        <fullName evidence="3">Uncharacterized protein</fullName>
    </submittedName>
</protein>
<proteinExistence type="predicted"/>
<evidence type="ECO:0000313" key="4">
    <source>
        <dbReference type="Proteomes" id="UP001054252"/>
    </source>
</evidence>
<keyword evidence="4" id="KW-1185">Reference proteome</keyword>
<accession>A0AAV5KFD3</accession>
<evidence type="ECO:0000256" key="1">
    <source>
        <dbReference type="SAM" id="Coils"/>
    </source>
</evidence>
<reference evidence="3 4" key="1">
    <citation type="journal article" date="2021" name="Commun. Biol.">
        <title>The genome of Shorea leprosula (Dipterocarpaceae) highlights the ecological relevance of drought in aseasonal tropical rainforests.</title>
        <authorList>
            <person name="Ng K.K.S."/>
            <person name="Kobayashi M.J."/>
            <person name="Fawcett J.A."/>
            <person name="Hatakeyama M."/>
            <person name="Paape T."/>
            <person name="Ng C.H."/>
            <person name="Ang C.C."/>
            <person name="Tnah L.H."/>
            <person name="Lee C.T."/>
            <person name="Nishiyama T."/>
            <person name="Sese J."/>
            <person name="O'Brien M.J."/>
            <person name="Copetti D."/>
            <person name="Mohd Noor M.I."/>
            <person name="Ong R.C."/>
            <person name="Putra M."/>
            <person name="Sireger I.Z."/>
            <person name="Indrioko S."/>
            <person name="Kosugi Y."/>
            <person name="Izuno A."/>
            <person name="Isagi Y."/>
            <person name="Lee S.L."/>
            <person name="Shimizu K.K."/>
        </authorList>
    </citation>
    <scope>NUCLEOTIDE SEQUENCE [LARGE SCALE GENOMIC DNA]</scope>
    <source>
        <strain evidence="3">214</strain>
    </source>
</reference>
<gene>
    <name evidence="3" type="ORF">SLEP1_g33048</name>
</gene>
<feature type="compositionally biased region" description="Polar residues" evidence="2">
    <location>
        <begin position="25"/>
        <end position="40"/>
    </location>
</feature>
<name>A0AAV5KFD3_9ROSI</name>
<feature type="compositionally biased region" description="Polar residues" evidence="2">
    <location>
        <begin position="1"/>
        <end position="12"/>
    </location>
</feature>
<dbReference type="Proteomes" id="UP001054252">
    <property type="component" value="Unassembled WGS sequence"/>
</dbReference>
<feature type="coiled-coil region" evidence="1">
    <location>
        <begin position="51"/>
        <end position="120"/>
    </location>
</feature>